<accession>A0A6G7YK74</accession>
<gene>
    <name evidence="2" type="ORF">G7071_18570</name>
</gene>
<sequence length="211" mass="22884">MDADDNGERLAQWIEALGLTEQLGEAGLPSFVRDPGGRPQWSDPRTGEPLTREQLAELDRVLHQEGTEPAHAVPVALVKLRRLAQVRERLLASERLDYAAVAQRRGCSVNAARFALHKAAGAHEVLLVPHGEGVIVPAFQLTPDGDVRRDLLPVLRPLLAAGMDPWRAWGWLTEPVALLGGLVPAQVADDPEHADVVRRAALALAERSSEG</sequence>
<name>A0A6G7YK74_9ACTN</name>
<dbReference type="AlphaFoldDB" id="A0A6G7YK74"/>
<dbReference type="EMBL" id="CP049866">
    <property type="protein sequence ID" value="QIK77137.1"/>
    <property type="molecule type" value="Genomic_DNA"/>
</dbReference>
<proteinExistence type="predicted"/>
<organism evidence="2 3">
    <name type="scientific">Nocardioides piscis</name>
    <dbReference type="NCBI Taxonomy" id="2714938"/>
    <lineage>
        <taxon>Bacteria</taxon>
        <taxon>Bacillati</taxon>
        <taxon>Actinomycetota</taxon>
        <taxon>Actinomycetes</taxon>
        <taxon>Propionibacteriales</taxon>
        <taxon>Nocardioidaceae</taxon>
        <taxon>Nocardioides</taxon>
    </lineage>
</organism>
<keyword evidence="3" id="KW-1185">Reference proteome</keyword>
<evidence type="ECO:0000256" key="1">
    <source>
        <dbReference type="SAM" id="MobiDB-lite"/>
    </source>
</evidence>
<dbReference type="RefSeq" id="WP_166320820.1">
    <property type="nucleotide sequence ID" value="NZ_CP049866.1"/>
</dbReference>
<dbReference type="Proteomes" id="UP000502035">
    <property type="component" value="Chromosome"/>
</dbReference>
<dbReference type="KEGG" id="npi:G7071_18570"/>
<evidence type="ECO:0000313" key="3">
    <source>
        <dbReference type="Proteomes" id="UP000502035"/>
    </source>
</evidence>
<protein>
    <submittedName>
        <fullName evidence="2">Uncharacterized protein</fullName>
    </submittedName>
</protein>
<evidence type="ECO:0000313" key="2">
    <source>
        <dbReference type="EMBL" id="QIK77137.1"/>
    </source>
</evidence>
<reference evidence="2 3" key="1">
    <citation type="submission" date="2020-03" db="EMBL/GenBank/DDBJ databases">
        <title>Nocardioides sp. nov., isolated from fish.</title>
        <authorList>
            <person name="Hyun D.-W."/>
            <person name="Bae J.-W."/>
        </authorList>
    </citation>
    <scope>NUCLEOTIDE SEQUENCE [LARGE SCALE GENOMIC DNA]</scope>
    <source>
        <strain evidence="2 3">HDW12A</strain>
    </source>
</reference>
<feature type="region of interest" description="Disordered" evidence="1">
    <location>
        <begin position="28"/>
        <end position="48"/>
    </location>
</feature>